<dbReference type="AlphaFoldDB" id="A0A7X1AW36"/>
<dbReference type="InterPro" id="IPR027417">
    <property type="entry name" value="P-loop_NTPase"/>
</dbReference>
<dbReference type="PANTHER" id="PTHR43356">
    <property type="entry name" value="PHOSPHATE ACETYLTRANSFERASE"/>
    <property type="match status" value="1"/>
</dbReference>
<dbReference type="Pfam" id="PF13500">
    <property type="entry name" value="AAA_26"/>
    <property type="match status" value="1"/>
</dbReference>
<protein>
    <submittedName>
        <fullName evidence="3">AAA family ATPase</fullName>
    </submittedName>
</protein>
<organism evidence="3 4">
    <name type="scientific">Puniceicoccus vermicola</name>
    <dbReference type="NCBI Taxonomy" id="388746"/>
    <lineage>
        <taxon>Bacteria</taxon>
        <taxon>Pseudomonadati</taxon>
        <taxon>Verrucomicrobiota</taxon>
        <taxon>Opitutia</taxon>
        <taxon>Puniceicoccales</taxon>
        <taxon>Puniceicoccaceae</taxon>
        <taxon>Puniceicoccus</taxon>
    </lineage>
</organism>
<dbReference type="InterPro" id="IPR050500">
    <property type="entry name" value="Phos_Acetyltrans/Butyryltrans"/>
</dbReference>
<accession>A0A7X1AW36</accession>
<reference evidence="3 4" key="1">
    <citation type="submission" date="2020-07" db="EMBL/GenBank/DDBJ databases">
        <authorList>
            <person name="Feng X."/>
        </authorList>
    </citation>
    <scope>NUCLEOTIDE SEQUENCE [LARGE SCALE GENOMIC DNA]</scope>
    <source>
        <strain evidence="3 4">JCM14086</strain>
    </source>
</reference>
<proteinExistence type="predicted"/>
<dbReference type="PANTHER" id="PTHR43356:SF2">
    <property type="entry name" value="PHOSPHATE ACETYLTRANSFERASE"/>
    <property type="match status" value="1"/>
</dbReference>
<dbReference type="SUPFAM" id="SSF52540">
    <property type="entry name" value="P-loop containing nucleoside triphosphate hydrolases"/>
    <property type="match status" value="1"/>
</dbReference>
<evidence type="ECO:0000313" key="3">
    <source>
        <dbReference type="EMBL" id="MBC2600974.1"/>
    </source>
</evidence>
<dbReference type="InterPro" id="IPR028979">
    <property type="entry name" value="Ser_kin/Pase_Hpr-like_N_sf"/>
</dbReference>
<feature type="domain" description="DRTGG" evidence="2">
    <location>
        <begin position="228"/>
        <end position="340"/>
    </location>
</feature>
<dbReference type="Pfam" id="PF07085">
    <property type="entry name" value="DRTGG"/>
    <property type="match status" value="1"/>
</dbReference>
<gene>
    <name evidence="3" type="ORF">H5P30_04185</name>
</gene>
<dbReference type="EMBL" id="JACHVA010000040">
    <property type="protein sequence ID" value="MBC2600974.1"/>
    <property type="molecule type" value="Genomic_DNA"/>
</dbReference>
<dbReference type="Proteomes" id="UP000525652">
    <property type="component" value="Unassembled WGS sequence"/>
</dbReference>
<evidence type="ECO:0000256" key="1">
    <source>
        <dbReference type="ARBA" id="ARBA00011643"/>
    </source>
</evidence>
<name>A0A7X1AW36_9BACT</name>
<keyword evidence="4" id="KW-1185">Reference proteome</keyword>
<comment type="caution">
    <text evidence="3">The sequence shown here is derived from an EMBL/GenBank/DDBJ whole genome shotgun (WGS) entry which is preliminary data.</text>
</comment>
<dbReference type="Gene3D" id="3.40.1390.20">
    <property type="entry name" value="HprK N-terminal domain-like"/>
    <property type="match status" value="1"/>
</dbReference>
<dbReference type="Gene3D" id="3.40.50.300">
    <property type="entry name" value="P-loop containing nucleotide triphosphate hydrolases"/>
    <property type="match status" value="1"/>
</dbReference>
<evidence type="ECO:0000259" key="2">
    <source>
        <dbReference type="Pfam" id="PF07085"/>
    </source>
</evidence>
<dbReference type="SUPFAM" id="SSF75138">
    <property type="entry name" value="HprK N-terminal domain-like"/>
    <property type="match status" value="1"/>
</dbReference>
<dbReference type="CDD" id="cd03109">
    <property type="entry name" value="DTBS"/>
    <property type="match status" value="1"/>
</dbReference>
<sequence length="380" mass="41612">MISAPKNTTTKRIFVAATRQNQGKTTTSLGLFGGMKKFSPHVGYIKPIGQRFVQIEGQKIDEDSVLFDSVYDLDVPIGAISPVAIDGRMTRWYLDNPGRKLEHLIDLICRAFDRAAFNKDYIIIEGSGHAGVGSVFDLSNAAIARILGAKAIIVSEGGIGSPVDEIAMNKALFDQFGVEVIGAIINKVLPEKLDLIREYAGKGLERLGIPLLGCLPLRKRLQAPTFSQVVKEINGRWLNGAEHGMTERILRVVIGAMTAKGVVDYIQPGVLIITPGDREDVLFSAIASANISKKQVVSGIILTRNILPHPKLMDLISMTEIPVVICSEESYTVASKINNMTVKTQPTDEDKIPIIQEIVAEHTDMERIRDAFTEGKPNRK</sequence>
<comment type="subunit">
    <text evidence="1">Homohexamer.</text>
</comment>
<dbReference type="InterPro" id="IPR010766">
    <property type="entry name" value="DRTGG"/>
</dbReference>
<evidence type="ECO:0000313" key="4">
    <source>
        <dbReference type="Proteomes" id="UP000525652"/>
    </source>
</evidence>